<protein>
    <submittedName>
        <fullName evidence="2">Uncharacterized protein</fullName>
    </submittedName>
</protein>
<reference evidence="2" key="1">
    <citation type="submission" date="2022-10" db="EMBL/GenBank/DDBJ databases">
        <title>Culturing micro-colonial fungi from biological soil crusts in the Mojave desert and describing Neophaeococcomyces mojavensis, and introducing the new genera and species Taxawa tesnikishii.</title>
        <authorList>
            <person name="Kurbessoian T."/>
            <person name="Stajich J.E."/>
        </authorList>
    </citation>
    <scope>NUCLEOTIDE SEQUENCE</scope>
    <source>
        <strain evidence="2">TK_1</strain>
    </source>
</reference>
<feature type="region of interest" description="Disordered" evidence="1">
    <location>
        <begin position="186"/>
        <end position="213"/>
    </location>
</feature>
<accession>A0ABQ9P4I1</accession>
<gene>
    <name evidence="2" type="ORF">H2201_001949</name>
</gene>
<comment type="caution">
    <text evidence="2">The sequence shown here is derived from an EMBL/GenBank/DDBJ whole genome shotgun (WGS) entry which is preliminary data.</text>
</comment>
<evidence type="ECO:0000256" key="1">
    <source>
        <dbReference type="SAM" id="MobiDB-lite"/>
    </source>
</evidence>
<feature type="compositionally biased region" description="Low complexity" evidence="1">
    <location>
        <begin position="192"/>
        <end position="203"/>
    </location>
</feature>
<dbReference type="Proteomes" id="UP001172684">
    <property type="component" value="Unassembled WGS sequence"/>
</dbReference>
<organism evidence="2 3">
    <name type="scientific">Coniosporium apollinis</name>
    <dbReference type="NCBI Taxonomy" id="61459"/>
    <lineage>
        <taxon>Eukaryota</taxon>
        <taxon>Fungi</taxon>
        <taxon>Dikarya</taxon>
        <taxon>Ascomycota</taxon>
        <taxon>Pezizomycotina</taxon>
        <taxon>Dothideomycetes</taxon>
        <taxon>Dothideomycetes incertae sedis</taxon>
        <taxon>Coniosporium</taxon>
    </lineage>
</organism>
<proteinExistence type="predicted"/>
<name>A0ABQ9P4I1_9PEZI</name>
<feature type="region of interest" description="Disordered" evidence="1">
    <location>
        <begin position="1"/>
        <end position="42"/>
    </location>
</feature>
<dbReference type="EMBL" id="JAPDRL010000010">
    <property type="protein sequence ID" value="KAJ9667763.1"/>
    <property type="molecule type" value="Genomic_DNA"/>
</dbReference>
<evidence type="ECO:0000313" key="3">
    <source>
        <dbReference type="Proteomes" id="UP001172684"/>
    </source>
</evidence>
<feature type="compositionally biased region" description="Low complexity" evidence="1">
    <location>
        <begin position="22"/>
        <end position="35"/>
    </location>
</feature>
<keyword evidence="3" id="KW-1185">Reference proteome</keyword>
<sequence length="529" mass="57907">MSKPSWADIVAGKKGLVPDTKSSSGSSSGSGSTGTPQREPAFMMLPGQWTGDMWHCAAASILAWKEDPTVIQPYPVTVIGIVEQELNGSGRAVISQSFKRGGPMFEFFRAIGIPCLLAKISTQNHKSVKGAMMNLTPGYIQHIVSVYVAEPKSSFQQAWTDTKTADVWASDKKKLDRPLPAVATSVLFPGGSTSSNSSSSSSSDNDEEYVWDPPAGFKSGPLMDVMASTTITMQYLSPSDTRSARIKSLHDVLVGTDSKATWLADASALINQLVTLTQTQHGWTEEKGRNIILLNYREGDVNRQHDAHRTLFETTRTLAGQVNGQFKIVPIMVGGGDEMVKTLTALVGRDGYINLYPDRAKFYDKRYPAAFWRLVATKLSDRVFGLIGGRSGSMDIASFMGVNTCSWDEPLFASNCGYSGRYLLSQQRQYLRLYNQFPCMSITTLDIKSLDKRASQEKGYNVYNALDSTLTSEWMKRAPEAAKTVRPPMPDNTAAKNAVAEAYVLMERVDMGIKAVNIRGLPGGAFNFK</sequence>
<evidence type="ECO:0000313" key="2">
    <source>
        <dbReference type="EMBL" id="KAJ9667763.1"/>
    </source>
</evidence>